<evidence type="ECO:0000313" key="6">
    <source>
        <dbReference type="Proteomes" id="UP001291309"/>
    </source>
</evidence>
<feature type="signal peptide" evidence="3">
    <location>
        <begin position="1"/>
        <end position="21"/>
    </location>
</feature>
<gene>
    <name evidence="5" type="ORF">SYV04_36465</name>
</gene>
<dbReference type="Proteomes" id="UP001291309">
    <property type="component" value="Unassembled WGS sequence"/>
</dbReference>
<evidence type="ECO:0000256" key="2">
    <source>
        <dbReference type="SAM" id="MobiDB-lite"/>
    </source>
</evidence>
<dbReference type="Pfam" id="PF02369">
    <property type="entry name" value="Big_1"/>
    <property type="match status" value="1"/>
</dbReference>
<proteinExistence type="inferred from homology"/>
<feature type="compositionally biased region" description="Low complexity" evidence="2">
    <location>
        <begin position="128"/>
        <end position="147"/>
    </location>
</feature>
<dbReference type="PROSITE" id="PS51257">
    <property type="entry name" value="PROKAR_LIPOPROTEIN"/>
    <property type="match status" value="1"/>
</dbReference>
<reference evidence="5 6" key="1">
    <citation type="submission" date="2023-12" db="EMBL/GenBank/DDBJ databases">
        <title>the genome sequence of Hyalangium sp. s54d21.</title>
        <authorList>
            <person name="Zhang X."/>
        </authorList>
    </citation>
    <scope>NUCLEOTIDE SEQUENCE [LARGE SCALE GENOMIC DNA]</scope>
    <source>
        <strain evidence="6">s54d21</strain>
    </source>
</reference>
<protein>
    <submittedName>
        <fullName evidence="5">Ig-like domain-containing protein</fullName>
    </submittedName>
</protein>
<comment type="similarity">
    <text evidence="1">Belongs to the intimin/invasin family.</text>
</comment>
<dbReference type="RefSeq" id="WP_321550654.1">
    <property type="nucleotide sequence ID" value="NZ_JAXIVS010000017.1"/>
</dbReference>
<organism evidence="5 6">
    <name type="scientific">Hyalangium rubrum</name>
    <dbReference type="NCBI Taxonomy" id="3103134"/>
    <lineage>
        <taxon>Bacteria</taxon>
        <taxon>Pseudomonadati</taxon>
        <taxon>Myxococcota</taxon>
        <taxon>Myxococcia</taxon>
        <taxon>Myxococcales</taxon>
        <taxon>Cystobacterineae</taxon>
        <taxon>Archangiaceae</taxon>
        <taxon>Hyalangium</taxon>
    </lineage>
</organism>
<evidence type="ECO:0000256" key="1">
    <source>
        <dbReference type="ARBA" id="ARBA00010116"/>
    </source>
</evidence>
<comment type="caution">
    <text evidence="5">The sequence shown here is derived from an EMBL/GenBank/DDBJ whole genome shotgun (WGS) entry which is preliminary data.</text>
</comment>
<evidence type="ECO:0000313" key="5">
    <source>
        <dbReference type="EMBL" id="MDY7231939.1"/>
    </source>
</evidence>
<sequence>MQRPIWRVCAALAMAIGAVVACNGGDPVDTEDELFITATPRQINNQGEASLIEITATKADGLKGTGKVTLKALAGALGNGSLEEQLDLVEGKASTSFTCNKVDPKCTGNVRIDGTWGETTTSVTLVVSGSSTTDGGTTDGGTTPITDGGTGTGDGGVRLTVTTSKATLFTNVGDFAEITASLTQTDGGPRANELITFDTSVGGLQVTSNDPPELSVQAQTNASGQAVVRLVENGVAGTTNVRARHTTSGAQATVPVKITNIQQITYTGTTCGGQACTIMGVNGSGFNEQAQVSFKVVDSTGNPAPGVSVTFTIPNAPTGTTVSPSAITNSQGIATATVSAGPVIGAIVVKAVAITNRVQVDSANIGIRGAKVANQGFSLACDLVNIGVYASANPPAAYNINCKVKVVDRYNNPVGTGTTVNFKVEAGNIENSVATKAYSPTGNNADEGTGTVRFNTTGGTFFPVDVPPLDAAPNQSPFPRDAEPRGPYGQLTANPRDGLVTIIAYTRGEEWFSDSNSNGVRDSGEQFIDQGEPFVDSNDNGIWDSGETYIDEAPADGRWNGPDGTWNNDTSIWTETRMLYTGRPAGNLAGHVYITPAQFAEPCTGGVPKGGLTYVKMYYGDDFFNRPQAQGTAFTASHTASKGAVRVLNSGLLDGYGFGMERRLLNSADQTACTASSAICSWKVLFTDWGNGYVSDAEIKGATAGDTTGCQNDTVTLGTTVLNVTTFSATTGGIQ</sequence>
<feature type="chain" id="PRO_5046315758" evidence="3">
    <location>
        <begin position="22"/>
        <end position="735"/>
    </location>
</feature>
<evidence type="ECO:0000256" key="3">
    <source>
        <dbReference type="SAM" id="SignalP"/>
    </source>
</evidence>
<dbReference type="Gene3D" id="2.60.40.10">
    <property type="entry name" value="Immunoglobulins"/>
    <property type="match status" value="2"/>
</dbReference>
<dbReference type="InterPro" id="IPR003344">
    <property type="entry name" value="Big_1_dom"/>
</dbReference>
<keyword evidence="3" id="KW-0732">Signal</keyword>
<dbReference type="InterPro" id="IPR008964">
    <property type="entry name" value="Invasin/intimin_cell_adhesion"/>
</dbReference>
<feature type="domain" description="Big-1" evidence="4">
    <location>
        <begin position="288"/>
        <end position="353"/>
    </location>
</feature>
<accession>A0ABU5HFM1</accession>
<feature type="region of interest" description="Disordered" evidence="2">
    <location>
        <begin position="128"/>
        <end position="154"/>
    </location>
</feature>
<dbReference type="InterPro" id="IPR013783">
    <property type="entry name" value="Ig-like_fold"/>
</dbReference>
<feature type="region of interest" description="Disordered" evidence="2">
    <location>
        <begin position="473"/>
        <end position="493"/>
    </location>
</feature>
<keyword evidence="6" id="KW-1185">Reference proteome</keyword>
<dbReference type="SUPFAM" id="SSF49373">
    <property type="entry name" value="Invasin/intimin cell-adhesion fragments"/>
    <property type="match status" value="2"/>
</dbReference>
<name>A0ABU5HFM1_9BACT</name>
<evidence type="ECO:0000259" key="4">
    <source>
        <dbReference type="Pfam" id="PF02369"/>
    </source>
</evidence>
<dbReference type="EMBL" id="JAXIVS010000017">
    <property type="protein sequence ID" value="MDY7231939.1"/>
    <property type="molecule type" value="Genomic_DNA"/>
</dbReference>